<sequence length="202" mass="22422">MEFNGSFELEDVSIEEAWLALSDPRMIEAALPGCQFLVQVDGDDPDFDELAAQADDGPDEEDLLPNADPEVVAERAFEDGGQYAALIELGVGSVKPSFETIVTITDREFPVMNAAGEGSASDSSFEMESGMELHETETGVRIDWWTETDVFGRLARMGQRLITPVANRVVNRFFSDLESRLQPESDESQSDGYRNRVRSLFK</sequence>
<reference evidence="2 3" key="1">
    <citation type="submission" date="2018-10" db="EMBL/GenBank/DDBJ databases">
        <title>Natrarchaeobius chitinivorans gen. nov., sp. nov., and Natrarchaeobius haloalkaliphilus sp. nov., alkaliphilic, chitin-utilizing haloarchaea from hypersaline alkaline lakes.</title>
        <authorList>
            <person name="Sorokin D.Y."/>
            <person name="Elcheninov A.G."/>
            <person name="Kostrikina N.A."/>
            <person name="Bale N.J."/>
            <person name="Sinninghe Damste J.S."/>
            <person name="Khijniak T.V."/>
            <person name="Kublanov I.V."/>
            <person name="Toshchakov S.V."/>
        </authorList>
    </citation>
    <scope>NUCLEOTIDE SEQUENCE [LARGE SCALE GENOMIC DNA]</scope>
    <source>
        <strain evidence="2 3">AArcht7</strain>
    </source>
</reference>
<accession>A0A3N6MSX9</accession>
<evidence type="ECO:0000256" key="1">
    <source>
        <dbReference type="SAM" id="MobiDB-lite"/>
    </source>
</evidence>
<dbReference type="PANTHER" id="PTHR38588:SF1">
    <property type="entry name" value="BLL0334 PROTEIN"/>
    <property type="match status" value="1"/>
</dbReference>
<dbReference type="Proteomes" id="UP000281431">
    <property type="component" value="Unassembled WGS sequence"/>
</dbReference>
<protein>
    <submittedName>
        <fullName evidence="2">Carbon monoxide dehydrogenase</fullName>
    </submittedName>
</protein>
<dbReference type="EMBL" id="REFZ01000009">
    <property type="protein sequence ID" value="RQG99441.1"/>
    <property type="molecule type" value="Genomic_DNA"/>
</dbReference>
<organism evidence="2 3">
    <name type="scientific">Natrarchaeobius chitinivorans</name>
    <dbReference type="NCBI Taxonomy" id="1679083"/>
    <lineage>
        <taxon>Archaea</taxon>
        <taxon>Methanobacteriati</taxon>
        <taxon>Methanobacteriota</taxon>
        <taxon>Stenosarchaea group</taxon>
        <taxon>Halobacteria</taxon>
        <taxon>Halobacteriales</taxon>
        <taxon>Natrialbaceae</taxon>
        <taxon>Natrarchaeobius</taxon>
    </lineage>
</organism>
<dbReference type="SUPFAM" id="SSF55961">
    <property type="entry name" value="Bet v1-like"/>
    <property type="match status" value="1"/>
</dbReference>
<dbReference type="InterPro" id="IPR023393">
    <property type="entry name" value="START-like_dom_sf"/>
</dbReference>
<proteinExistence type="predicted"/>
<evidence type="ECO:0000313" key="3">
    <source>
        <dbReference type="Proteomes" id="UP000281431"/>
    </source>
</evidence>
<keyword evidence="3" id="KW-1185">Reference proteome</keyword>
<gene>
    <name evidence="2" type="ORF">EA472_14555</name>
</gene>
<dbReference type="PANTHER" id="PTHR38588">
    <property type="entry name" value="BLL0334 PROTEIN"/>
    <property type="match status" value="1"/>
</dbReference>
<dbReference type="Pfam" id="PF06240">
    <property type="entry name" value="COXG"/>
    <property type="match status" value="1"/>
</dbReference>
<name>A0A3N6MSX9_NATCH</name>
<dbReference type="Gene3D" id="3.30.530.20">
    <property type="match status" value="1"/>
</dbReference>
<dbReference type="OrthoDB" id="194810at2157"/>
<feature type="region of interest" description="Disordered" evidence="1">
    <location>
        <begin position="180"/>
        <end position="202"/>
    </location>
</feature>
<feature type="region of interest" description="Disordered" evidence="1">
    <location>
        <begin position="45"/>
        <end position="64"/>
    </location>
</feature>
<comment type="caution">
    <text evidence="2">The sequence shown here is derived from an EMBL/GenBank/DDBJ whole genome shotgun (WGS) entry which is preliminary data.</text>
</comment>
<dbReference type="AlphaFoldDB" id="A0A3N6MSX9"/>
<evidence type="ECO:0000313" key="2">
    <source>
        <dbReference type="EMBL" id="RQG99441.1"/>
    </source>
</evidence>
<dbReference type="InterPro" id="IPR010419">
    <property type="entry name" value="CO_DH_gsu"/>
</dbReference>